<evidence type="ECO:0000256" key="1">
    <source>
        <dbReference type="SAM" id="MobiDB-lite"/>
    </source>
</evidence>
<reference evidence="2" key="1">
    <citation type="submission" date="2014-09" db="EMBL/GenBank/DDBJ databases">
        <authorList>
            <person name="Magalhaes I.L.F."/>
            <person name="Oliveira U."/>
            <person name="Santos F.R."/>
            <person name="Vidigal T.H.D.A."/>
            <person name="Brescovit A.D."/>
            <person name="Santos A.J."/>
        </authorList>
    </citation>
    <scope>NUCLEOTIDE SEQUENCE</scope>
    <source>
        <tissue evidence="2">Shoot tissue taken approximately 20 cm above the soil surface</tissue>
    </source>
</reference>
<dbReference type="AlphaFoldDB" id="A0A0A9ER76"/>
<organism evidence="2">
    <name type="scientific">Arundo donax</name>
    <name type="common">Giant reed</name>
    <name type="synonym">Donax arundinaceus</name>
    <dbReference type="NCBI Taxonomy" id="35708"/>
    <lineage>
        <taxon>Eukaryota</taxon>
        <taxon>Viridiplantae</taxon>
        <taxon>Streptophyta</taxon>
        <taxon>Embryophyta</taxon>
        <taxon>Tracheophyta</taxon>
        <taxon>Spermatophyta</taxon>
        <taxon>Magnoliopsida</taxon>
        <taxon>Liliopsida</taxon>
        <taxon>Poales</taxon>
        <taxon>Poaceae</taxon>
        <taxon>PACMAD clade</taxon>
        <taxon>Arundinoideae</taxon>
        <taxon>Arundineae</taxon>
        <taxon>Arundo</taxon>
    </lineage>
</organism>
<protein>
    <submittedName>
        <fullName evidence="2">Nip1a</fullName>
    </submittedName>
</protein>
<accession>A0A0A9ER76</accession>
<feature type="compositionally biased region" description="Low complexity" evidence="1">
    <location>
        <begin position="23"/>
        <end position="43"/>
    </location>
</feature>
<proteinExistence type="predicted"/>
<feature type="region of interest" description="Disordered" evidence="1">
    <location>
        <begin position="1"/>
        <end position="43"/>
    </location>
</feature>
<sequence length="43" mass="4771">MEVTTRGPWRRAGRRSTLTRAAPRPSLFPSSRRSSLRSSGPTS</sequence>
<reference evidence="2" key="2">
    <citation type="journal article" date="2015" name="Data Brief">
        <title>Shoot transcriptome of the giant reed, Arundo donax.</title>
        <authorList>
            <person name="Barrero R.A."/>
            <person name="Guerrero F.D."/>
            <person name="Moolhuijzen P."/>
            <person name="Goolsby J.A."/>
            <person name="Tidwell J."/>
            <person name="Bellgard S.E."/>
            <person name="Bellgard M.I."/>
        </authorList>
    </citation>
    <scope>NUCLEOTIDE SEQUENCE</scope>
    <source>
        <tissue evidence="2">Shoot tissue taken approximately 20 cm above the soil surface</tissue>
    </source>
</reference>
<evidence type="ECO:0000313" key="2">
    <source>
        <dbReference type="EMBL" id="JAE00386.1"/>
    </source>
</evidence>
<dbReference type="EMBL" id="GBRH01197510">
    <property type="protein sequence ID" value="JAE00386.1"/>
    <property type="molecule type" value="Transcribed_RNA"/>
</dbReference>
<name>A0A0A9ER76_ARUDO</name>